<dbReference type="AlphaFoldDB" id="A0A1X0QB80"/>
<accession>A0A1X0QB80</accession>
<dbReference type="VEuPathDB" id="MicrosporidiaDB:HERIO_2719"/>
<evidence type="ECO:0000256" key="1">
    <source>
        <dbReference type="SAM" id="SignalP"/>
    </source>
</evidence>
<gene>
    <name evidence="2" type="ORF">HERIO_2719</name>
</gene>
<proteinExistence type="predicted"/>
<feature type="chain" id="PRO_5012281233" evidence="1">
    <location>
        <begin position="21"/>
        <end position="45"/>
    </location>
</feature>
<dbReference type="EMBL" id="LVKB01000049">
    <property type="protein sequence ID" value="ORD96982.1"/>
    <property type="molecule type" value="Genomic_DNA"/>
</dbReference>
<name>A0A1X0QB80_9MICR</name>
<keyword evidence="3" id="KW-1185">Reference proteome</keyword>
<comment type="caution">
    <text evidence="2">The sequence shown here is derived from an EMBL/GenBank/DDBJ whole genome shotgun (WGS) entry which is preliminary data.</text>
</comment>
<evidence type="ECO:0000313" key="3">
    <source>
        <dbReference type="Proteomes" id="UP000192356"/>
    </source>
</evidence>
<keyword evidence="1" id="KW-0732">Signal</keyword>
<organism evidence="2 3">
    <name type="scientific">Hepatospora eriocheir</name>
    <dbReference type="NCBI Taxonomy" id="1081669"/>
    <lineage>
        <taxon>Eukaryota</taxon>
        <taxon>Fungi</taxon>
        <taxon>Fungi incertae sedis</taxon>
        <taxon>Microsporidia</taxon>
        <taxon>Hepatosporidae</taxon>
        <taxon>Hepatospora</taxon>
    </lineage>
</organism>
<evidence type="ECO:0000313" key="2">
    <source>
        <dbReference type="EMBL" id="ORD96982.1"/>
    </source>
</evidence>
<reference evidence="2 3" key="1">
    <citation type="journal article" date="2017" name="Environ. Microbiol.">
        <title>Decay of the glycolytic pathway and adaptation to intranuclear parasitism within Enterocytozoonidae microsporidia.</title>
        <authorList>
            <person name="Wiredu Boakye D."/>
            <person name="Jaroenlak P."/>
            <person name="Prachumwat A."/>
            <person name="Williams T.A."/>
            <person name="Bateman K.S."/>
            <person name="Itsathitphaisarn O."/>
            <person name="Sritunyalucksana K."/>
            <person name="Paszkiewicz K.H."/>
            <person name="Moore K.A."/>
            <person name="Stentiford G.D."/>
            <person name="Williams B.A."/>
        </authorList>
    </citation>
    <scope>NUCLEOTIDE SEQUENCE [LARGE SCALE GENOMIC DNA]</scope>
    <source>
        <strain evidence="2 3">GB1</strain>
    </source>
</reference>
<feature type="signal peptide" evidence="1">
    <location>
        <begin position="1"/>
        <end position="20"/>
    </location>
</feature>
<protein>
    <submittedName>
        <fullName evidence="2">Uncharacterized protein</fullName>
    </submittedName>
</protein>
<sequence length="45" mass="4383">MVKPGSVLVTVVLTVIKIGGKVVVKVDGGDCIVSVGCGKLTVTGG</sequence>
<dbReference type="Proteomes" id="UP000192356">
    <property type="component" value="Unassembled WGS sequence"/>
</dbReference>